<evidence type="ECO:0000256" key="3">
    <source>
        <dbReference type="ARBA" id="ARBA00022729"/>
    </source>
</evidence>
<dbReference type="OrthoDB" id="407355at2759"/>
<dbReference type="InParanoid" id="A0A1Y1YK63"/>
<keyword evidence="5" id="KW-0119">Carbohydrate metabolism</keyword>
<evidence type="ECO:0000259" key="6">
    <source>
        <dbReference type="PROSITE" id="PS51677"/>
    </source>
</evidence>
<evidence type="ECO:0000313" key="8">
    <source>
        <dbReference type="EMBL" id="ORX98401.1"/>
    </source>
</evidence>
<feature type="domain" description="NodB homology" evidence="6">
    <location>
        <begin position="9"/>
        <end position="196"/>
    </location>
</feature>
<keyword evidence="2" id="KW-0479">Metal-binding</keyword>
<dbReference type="GO" id="GO:0046872">
    <property type="term" value="F:metal ion binding"/>
    <property type="evidence" value="ECO:0007669"/>
    <property type="project" value="UniProtKB-KW"/>
</dbReference>
<evidence type="ECO:0000256" key="2">
    <source>
        <dbReference type="ARBA" id="ARBA00022723"/>
    </source>
</evidence>
<dbReference type="InterPro" id="IPR011330">
    <property type="entry name" value="Glyco_hydro/deAcase_b/a-brl"/>
</dbReference>
<dbReference type="PROSITE" id="PS51677">
    <property type="entry name" value="NODB"/>
    <property type="match status" value="1"/>
</dbReference>
<evidence type="ECO:0000256" key="4">
    <source>
        <dbReference type="ARBA" id="ARBA00022801"/>
    </source>
</evidence>
<dbReference type="InterPro" id="IPR002509">
    <property type="entry name" value="NODB_dom"/>
</dbReference>
<evidence type="ECO:0000313" key="9">
    <source>
        <dbReference type="Proteomes" id="UP000193498"/>
    </source>
</evidence>
<feature type="non-terminal residue" evidence="8">
    <location>
        <position position="1"/>
    </location>
</feature>
<keyword evidence="4 8" id="KW-0378">Hydrolase</keyword>
<dbReference type="STRING" id="1314790.A0A1Y1YK63"/>
<keyword evidence="3" id="KW-0732">Signal</keyword>
<evidence type="ECO:0000256" key="5">
    <source>
        <dbReference type="ARBA" id="ARBA00023277"/>
    </source>
</evidence>
<evidence type="ECO:0000313" key="7">
    <source>
        <dbReference type="EMBL" id="ORX77680.1"/>
    </source>
</evidence>
<dbReference type="AlphaFoldDB" id="A0A1Y1YK63"/>
<accession>A0A1Y1YK63</accession>
<dbReference type="EMBL" id="MCFE01000862">
    <property type="protein sequence ID" value="ORX77680.1"/>
    <property type="molecule type" value="Genomic_DNA"/>
</dbReference>
<keyword evidence="9" id="KW-1185">Reference proteome</keyword>
<dbReference type="Gene3D" id="3.20.20.370">
    <property type="entry name" value="Glycoside hydrolase/deacetylase"/>
    <property type="match status" value="1"/>
</dbReference>
<organism evidence="8 9">
    <name type="scientific">Basidiobolus meristosporus CBS 931.73</name>
    <dbReference type="NCBI Taxonomy" id="1314790"/>
    <lineage>
        <taxon>Eukaryota</taxon>
        <taxon>Fungi</taxon>
        <taxon>Fungi incertae sedis</taxon>
        <taxon>Zoopagomycota</taxon>
        <taxon>Entomophthoromycotina</taxon>
        <taxon>Basidiobolomycetes</taxon>
        <taxon>Basidiobolales</taxon>
        <taxon>Basidiobolaceae</taxon>
        <taxon>Basidiobolus</taxon>
    </lineage>
</organism>
<dbReference type="GO" id="GO:0016810">
    <property type="term" value="F:hydrolase activity, acting on carbon-nitrogen (but not peptide) bonds"/>
    <property type="evidence" value="ECO:0007669"/>
    <property type="project" value="InterPro"/>
</dbReference>
<sequence length="203" mass="22976">IVLSCEKPGVFALTFDDGPSQFTPALLKTLKEKQVTATFFVLGVNVNEPSTSGFLKQAYDDGHQIALHTNTHPHLNNMTDAQIREEMTLVEQAVHNVIKVTPNYMRPPYGECNDSTRSTLVQMNYTIINWNVDSNDWRYHGDPSKYELVYTNIEQELNRGTPTSSFISLQHDIEDFSVSMTDRIIDLIRGKNYTLETVADCLG</sequence>
<dbReference type="EMBL" id="MCFE01000114">
    <property type="protein sequence ID" value="ORX98401.1"/>
    <property type="molecule type" value="Genomic_DNA"/>
</dbReference>
<dbReference type="Pfam" id="PF01522">
    <property type="entry name" value="Polysacc_deac_1"/>
    <property type="match status" value="1"/>
</dbReference>
<dbReference type="GO" id="GO:0005975">
    <property type="term" value="P:carbohydrate metabolic process"/>
    <property type="evidence" value="ECO:0007669"/>
    <property type="project" value="InterPro"/>
</dbReference>
<comment type="cofactor">
    <cofactor evidence="1">
        <name>Co(2+)</name>
        <dbReference type="ChEBI" id="CHEBI:48828"/>
    </cofactor>
</comment>
<dbReference type="PANTHER" id="PTHR46471">
    <property type="entry name" value="CHITIN DEACETYLASE"/>
    <property type="match status" value="1"/>
</dbReference>
<gene>
    <name evidence="8" type="ORF">K493DRAFT_188562</name>
    <name evidence="7" type="ORF">K493DRAFT_196799</name>
</gene>
<dbReference type="Proteomes" id="UP000193498">
    <property type="component" value="Unassembled WGS sequence"/>
</dbReference>
<evidence type="ECO:0000256" key="1">
    <source>
        <dbReference type="ARBA" id="ARBA00001941"/>
    </source>
</evidence>
<feature type="non-terminal residue" evidence="8">
    <location>
        <position position="203"/>
    </location>
</feature>
<comment type="caution">
    <text evidence="8">The sequence shown here is derived from an EMBL/GenBank/DDBJ whole genome shotgun (WGS) entry which is preliminary data.</text>
</comment>
<dbReference type="PANTHER" id="PTHR46471:SF2">
    <property type="entry name" value="CHITIN DEACETYLASE-RELATED"/>
    <property type="match status" value="1"/>
</dbReference>
<protein>
    <submittedName>
        <fullName evidence="8">Glycoside hydrolase/deacetylase</fullName>
    </submittedName>
</protein>
<reference evidence="8 9" key="1">
    <citation type="submission" date="2016-07" db="EMBL/GenBank/DDBJ databases">
        <title>Pervasive Adenine N6-methylation of Active Genes in Fungi.</title>
        <authorList>
            <consortium name="DOE Joint Genome Institute"/>
            <person name="Mondo S.J."/>
            <person name="Dannebaum R.O."/>
            <person name="Kuo R.C."/>
            <person name="Labutti K."/>
            <person name="Haridas S."/>
            <person name="Kuo A."/>
            <person name="Salamov A."/>
            <person name="Ahrendt S.R."/>
            <person name="Lipzen A."/>
            <person name="Sullivan W."/>
            <person name="Andreopoulos W.B."/>
            <person name="Clum A."/>
            <person name="Lindquist E."/>
            <person name="Daum C."/>
            <person name="Ramamoorthy G.K."/>
            <person name="Gryganskyi A."/>
            <person name="Culley D."/>
            <person name="Magnuson J.K."/>
            <person name="James T.Y."/>
            <person name="O'Malley M.A."/>
            <person name="Stajich J.E."/>
            <person name="Spatafora J.W."/>
            <person name="Visel A."/>
            <person name="Grigoriev I.V."/>
        </authorList>
    </citation>
    <scope>NUCLEOTIDE SEQUENCE [LARGE SCALE GENOMIC DNA]</scope>
    <source>
        <strain evidence="8 9">CBS 931.73</strain>
    </source>
</reference>
<dbReference type="SUPFAM" id="SSF88713">
    <property type="entry name" value="Glycoside hydrolase/deacetylase"/>
    <property type="match status" value="1"/>
</dbReference>
<name>A0A1Y1YK63_9FUNG</name>
<proteinExistence type="predicted"/>